<dbReference type="InterPro" id="IPR035906">
    <property type="entry name" value="MetI-like_sf"/>
</dbReference>
<protein>
    <recommendedName>
        <fullName evidence="2">sn-glycerol-3-phosphate transport system permease protein UgpE</fullName>
    </recommendedName>
</protein>
<feature type="transmembrane region" description="Helical" evidence="8">
    <location>
        <begin position="246"/>
        <end position="267"/>
    </location>
</feature>
<keyword evidence="7 8" id="KW-0472">Membrane</keyword>
<dbReference type="PROSITE" id="PS50928">
    <property type="entry name" value="ABC_TM1"/>
    <property type="match status" value="1"/>
</dbReference>
<accession>F4GI20</accession>
<feature type="transmembrane region" description="Helical" evidence="8">
    <location>
        <begin position="188"/>
        <end position="213"/>
    </location>
</feature>
<dbReference type="EMBL" id="CP002659">
    <property type="protein sequence ID" value="AEC02618.1"/>
    <property type="molecule type" value="Genomic_DNA"/>
</dbReference>
<dbReference type="STRING" id="760011.Spico_1414"/>
<dbReference type="SUPFAM" id="SSF161098">
    <property type="entry name" value="MetI-like"/>
    <property type="match status" value="1"/>
</dbReference>
<feature type="domain" description="ABC transmembrane type-1" evidence="9">
    <location>
        <begin position="78"/>
        <end position="267"/>
    </location>
</feature>
<evidence type="ECO:0000256" key="2">
    <source>
        <dbReference type="ARBA" id="ARBA00020515"/>
    </source>
</evidence>
<dbReference type="Gene3D" id="1.10.3720.10">
    <property type="entry name" value="MetI-like"/>
    <property type="match status" value="1"/>
</dbReference>
<name>F4GI20_PARC1</name>
<dbReference type="eggNOG" id="COG0395">
    <property type="taxonomic scope" value="Bacteria"/>
</dbReference>
<reference evidence="11" key="1">
    <citation type="submission" date="2011-04" db="EMBL/GenBank/DDBJ databases">
        <title>The complete genome of Spirochaeta coccoides DSM 17374.</title>
        <authorList>
            <person name="Lucas S."/>
            <person name="Copeland A."/>
            <person name="Lapidus A."/>
            <person name="Bruce D."/>
            <person name="Goodwin L."/>
            <person name="Pitluck S."/>
            <person name="Peters L."/>
            <person name="Kyrpides N."/>
            <person name="Mavromatis K."/>
            <person name="Pagani I."/>
            <person name="Ivanova N."/>
            <person name="Ovchinnikova G."/>
            <person name="Lu M."/>
            <person name="Detter J.C."/>
            <person name="Tapia R."/>
            <person name="Han C."/>
            <person name="Land M."/>
            <person name="Hauser L."/>
            <person name="Markowitz V."/>
            <person name="Cheng J.-F."/>
            <person name="Hugenholtz P."/>
            <person name="Woyke T."/>
            <person name="Wu D."/>
            <person name="Spring S."/>
            <person name="Schroeder M."/>
            <person name="Brambilla E."/>
            <person name="Klenk H.-P."/>
            <person name="Eisen J.A."/>
        </authorList>
    </citation>
    <scope>NUCLEOTIDE SEQUENCE [LARGE SCALE GENOMIC DNA]</scope>
    <source>
        <strain evidence="11">ATCC BAA-1237 / DSM 17374 / SPN1</strain>
    </source>
</reference>
<dbReference type="PANTHER" id="PTHR43744:SF8">
    <property type="entry name" value="SN-GLYCEROL-3-PHOSPHATE TRANSPORT SYSTEM PERMEASE PROTEIN UGPE"/>
    <property type="match status" value="1"/>
</dbReference>
<feature type="transmembrane region" description="Helical" evidence="8">
    <location>
        <begin position="113"/>
        <end position="131"/>
    </location>
</feature>
<evidence type="ECO:0000256" key="6">
    <source>
        <dbReference type="ARBA" id="ARBA00022989"/>
    </source>
</evidence>
<keyword evidence="11" id="KW-1185">Reference proteome</keyword>
<keyword evidence="3 8" id="KW-0813">Transport</keyword>
<evidence type="ECO:0000259" key="9">
    <source>
        <dbReference type="PROSITE" id="PS50928"/>
    </source>
</evidence>
<dbReference type="KEGG" id="scc:Spico_1414"/>
<evidence type="ECO:0000256" key="7">
    <source>
        <dbReference type="ARBA" id="ARBA00023136"/>
    </source>
</evidence>
<reference evidence="10 11" key="2">
    <citation type="journal article" date="2012" name="Stand. Genomic Sci.">
        <title>Complete genome sequence of the termite hindgut bacterium Spirochaeta coccoides type strain (SPN1(T)), reclassification in the genus Sphaerochaeta as Sphaerochaeta coccoides comb. nov. and emendations of the family Spirochaetaceae and the genus Sphaerochaeta.</title>
        <authorList>
            <person name="Abt B."/>
            <person name="Han C."/>
            <person name="Scheuner C."/>
            <person name="Lu M."/>
            <person name="Lapidus A."/>
            <person name="Nolan M."/>
            <person name="Lucas S."/>
            <person name="Hammon N."/>
            <person name="Deshpande S."/>
            <person name="Cheng J.F."/>
            <person name="Tapia R."/>
            <person name="Goodwin L.A."/>
            <person name="Pitluck S."/>
            <person name="Liolios K."/>
            <person name="Pagani I."/>
            <person name="Ivanova N."/>
            <person name="Mavromatis K."/>
            <person name="Mikhailova N."/>
            <person name="Huntemann M."/>
            <person name="Pati A."/>
            <person name="Chen A."/>
            <person name="Palaniappan K."/>
            <person name="Land M."/>
            <person name="Hauser L."/>
            <person name="Brambilla E.M."/>
            <person name="Rohde M."/>
            <person name="Spring S."/>
            <person name="Gronow S."/>
            <person name="Goker M."/>
            <person name="Woyke T."/>
            <person name="Bristow J."/>
            <person name="Eisen J.A."/>
            <person name="Markowitz V."/>
            <person name="Hugenholtz P."/>
            <person name="Kyrpides N.C."/>
            <person name="Klenk H.P."/>
            <person name="Detter J.C."/>
        </authorList>
    </citation>
    <scope>NUCLEOTIDE SEQUENCE [LARGE SCALE GENOMIC DNA]</scope>
    <source>
        <strain evidence="11">ATCC BAA-1237 / DSM 17374 / SPN1</strain>
    </source>
</reference>
<evidence type="ECO:0000313" key="10">
    <source>
        <dbReference type="EMBL" id="AEC02618.1"/>
    </source>
</evidence>
<proteinExistence type="inferred from homology"/>
<dbReference type="CDD" id="cd06261">
    <property type="entry name" value="TM_PBP2"/>
    <property type="match status" value="1"/>
</dbReference>
<dbReference type="InterPro" id="IPR000515">
    <property type="entry name" value="MetI-like"/>
</dbReference>
<keyword evidence="6 8" id="KW-1133">Transmembrane helix</keyword>
<evidence type="ECO:0000256" key="8">
    <source>
        <dbReference type="RuleBase" id="RU363032"/>
    </source>
</evidence>
<feature type="transmembrane region" description="Helical" evidence="8">
    <location>
        <begin position="146"/>
        <end position="167"/>
    </location>
</feature>
<dbReference type="Proteomes" id="UP000007939">
    <property type="component" value="Chromosome"/>
</dbReference>
<dbReference type="GO" id="GO:0055085">
    <property type="term" value="P:transmembrane transport"/>
    <property type="evidence" value="ECO:0007669"/>
    <property type="project" value="InterPro"/>
</dbReference>
<gene>
    <name evidence="10" type="ordered locus">Spico_1414</name>
</gene>
<dbReference type="HOGENOM" id="CLU_016047_1_1_12"/>
<dbReference type="GO" id="GO:0005886">
    <property type="term" value="C:plasma membrane"/>
    <property type="evidence" value="ECO:0007669"/>
    <property type="project" value="UniProtKB-SubCell"/>
</dbReference>
<evidence type="ECO:0000256" key="1">
    <source>
        <dbReference type="ARBA" id="ARBA00004651"/>
    </source>
</evidence>
<dbReference type="AlphaFoldDB" id="F4GI20"/>
<sequence>MKFTYDMVRRHRKAQDIALGASAAILGIIVVFPILYTISASLFRMSDFAQWPPRLWTSSPSWDNYLRVFRNSLMVRYVYNSLGTALIGTIFRGAISILAGYAAAVLSFRGRDFLFVFILATMLVPSDALLIENYLTVMRLGWTNTWVGILSIQILAPVNMLMYRQYFKTIPREYREVAMISGCGDFGYLRMIVLPISMPIVLTLSLQSFISIWNSYLWPLLVTTDQNMRTVQVGITMLGFSESLDYGPLFAALAVIMVPSIVIFALLRKRIMDGILGNITTTL</sequence>
<feature type="transmembrane region" description="Helical" evidence="8">
    <location>
        <begin position="82"/>
        <end position="106"/>
    </location>
</feature>
<evidence type="ECO:0000256" key="3">
    <source>
        <dbReference type="ARBA" id="ARBA00022448"/>
    </source>
</evidence>
<evidence type="ECO:0000256" key="5">
    <source>
        <dbReference type="ARBA" id="ARBA00022692"/>
    </source>
</evidence>
<organism evidence="10 11">
    <name type="scientific">Parasphaerochaeta coccoides (strain ATCC BAA-1237 / DSM 17374 / SPN1)</name>
    <name type="common">Sphaerochaeta coccoides</name>
    <dbReference type="NCBI Taxonomy" id="760011"/>
    <lineage>
        <taxon>Bacteria</taxon>
        <taxon>Pseudomonadati</taxon>
        <taxon>Spirochaetota</taxon>
        <taxon>Spirochaetia</taxon>
        <taxon>Spirochaetales</taxon>
        <taxon>Sphaerochaetaceae</taxon>
        <taxon>Parasphaerochaeta</taxon>
    </lineage>
</organism>
<comment type="subcellular location">
    <subcellularLocation>
        <location evidence="1 8">Cell membrane</location>
        <topology evidence="1 8">Multi-pass membrane protein</topology>
    </subcellularLocation>
</comment>
<evidence type="ECO:0000256" key="4">
    <source>
        <dbReference type="ARBA" id="ARBA00022475"/>
    </source>
</evidence>
<dbReference type="Pfam" id="PF00528">
    <property type="entry name" value="BPD_transp_1"/>
    <property type="match status" value="1"/>
</dbReference>
<keyword evidence="5 8" id="KW-0812">Transmembrane</keyword>
<feature type="transmembrane region" description="Helical" evidence="8">
    <location>
        <begin position="21"/>
        <end position="43"/>
    </location>
</feature>
<keyword evidence="4" id="KW-1003">Cell membrane</keyword>
<comment type="similarity">
    <text evidence="8">Belongs to the binding-protein-dependent transport system permease family.</text>
</comment>
<evidence type="ECO:0000313" key="11">
    <source>
        <dbReference type="Proteomes" id="UP000007939"/>
    </source>
</evidence>
<dbReference type="PANTHER" id="PTHR43744">
    <property type="entry name" value="ABC TRANSPORTER PERMEASE PROTEIN MG189-RELATED-RELATED"/>
    <property type="match status" value="1"/>
</dbReference>
<dbReference type="RefSeq" id="WP_013740013.1">
    <property type="nucleotide sequence ID" value="NC_015436.1"/>
</dbReference>